<name>A0A9W6TIZ3_9STRA</name>
<sequence length="170" mass="19301">MILTHAQENLTEVAKMGFDGSLAFRRTTVHEDVVEVRLYEVPHRPEELRHDSIKRSGCIEQPLEHHQPFLQHPARGTYHRKRNIRLAHQELIIAVDHVERLKTVQPAMLFCSTSFRGIGVDAGMVAAFNLLKACTMRYFPLGFRTQNVGDECGDFDSRTMPAACFAAKKA</sequence>
<dbReference type="OrthoDB" id="88423at2759"/>
<reference evidence="1" key="1">
    <citation type="submission" date="2023-04" db="EMBL/GenBank/DDBJ databases">
        <title>Phytophthora fragariaefolia NBRC 109709.</title>
        <authorList>
            <person name="Ichikawa N."/>
            <person name="Sato H."/>
            <person name="Tonouchi N."/>
        </authorList>
    </citation>
    <scope>NUCLEOTIDE SEQUENCE</scope>
    <source>
        <strain evidence="1">NBRC 109709</strain>
    </source>
</reference>
<keyword evidence="2" id="KW-1185">Reference proteome</keyword>
<organism evidence="1 2">
    <name type="scientific">Phytophthora fragariaefolia</name>
    <dbReference type="NCBI Taxonomy" id="1490495"/>
    <lineage>
        <taxon>Eukaryota</taxon>
        <taxon>Sar</taxon>
        <taxon>Stramenopiles</taxon>
        <taxon>Oomycota</taxon>
        <taxon>Peronosporomycetes</taxon>
        <taxon>Peronosporales</taxon>
        <taxon>Peronosporaceae</taxon>
        <taxon>Phytophthora</taxon>
    </lineage>
</organism>
<proteinExistence type="predicted"/>
<comment type="caution">
    <text evidence="1">The sequence shown here is derived from an EMBL/GenBank/DDBJ whole genome shotgun (WGS) entry which is preliminary data.</text>
</comment>
<dbReference type="Proteomes" id="UP001165121">
    <property type="component" value="Unassembled WGS sequence"/>
</dbReference>
<gene>
    <name evidence="1" type="ORF">Pfra01_000007700</name>
</gene>
<evidence type="ECO:0000313" key="2">
    <source>
        <dbReference type="Proteomes" id="UP001165121"/>
    </source>
</evidence>
<dbReference type="EMBL" id="BSXT01000004">
    <property type="protein sequence ID" value="GMF14502.1"/>
    <property type="molecule type" value="Genomic_DNA"/>
</dbReference>
<evidence type="ECO:0000313" key="1">
    <source>
        <dbReference type="EMBL" id="GMF14502.1"/>
    </source>
</evidence>
<dbReference type="AlphaFoldDB" id="A0A9W6TIZ3"/>
<protein>
    <submittedName>
        <fullName evidence="1">Unnamed protein product</fullName>
    </submittedName>
</protein>
<accession>A0A9W6TIZ3</accession>